<dbReference type="Proteomes" id="UP000269945">
    <property type="component" value="Unassembled WGS sequence"/>
</dbReference>
<feature type="compositionally biased region" description="Low complexity" evidence="1">
    <location>
        <begin position="8"/>
        <end position="20"/>
    </location>
</feature>
<feature type="region of interest" description="Disordered" evidence="1">
    <location>
        <begin position="1"/>
        <end position="20"/>
    </location>
</feature>
<reference evidence="2 3" key="1">
    <citation type="submission" date="2018-10" db="EMBL/GenBank/DDBJ databases">
        <authorList>
            <person name="Ekblom R."/>
            <person name="Jareborg N."/>
        </authorList>
    </citation>
    <scope>NUCLEOTIDE SEQUENCE [LARGE SCALE GENOMIC DNA]</scope>
    <source>
        <tissue evidence="2">Muscle</tissue>
    </source>
</reference>
<organism evidence="2 3">
    <name type="scientific">Gulo gulo</name>
    <name type="common">Wolverine</name>
    <name type="synonym">Gluton</name>
    <dbReference type="NCBI Taxonomy" id="48420"/>
    <lineage>
        <taxon>Eukaryota</taxon>
        <taxon>Metazoa</taxon>
        <taxon>Chordata</taxon>
        <taxon>Craniata</taxon>
        <taxon>Vertebrata</taxon>
        <taxon>Euteleostomi</taxon>
        <taxon>Mammalia</taxon>
        <taxon>Eutheria</taxon>
        <taxon>Laurasiatheria</taxon>
        <taxon>Carnivora</taxon>
        <taxon>Caniformia</taxon>
        <taxon>Musteloidea</taxon>
        <taxon>Mustelidae</taxon>
        <taxon>Guloninae</taxon>
        <taxon>Gulo</taxon>
    </lineage>
</organism>
<feature type="non-terminal residue" evidence="2">
    <location>
        <position position="78"/>
    </location>
</feature>
<dbReference type="EMBL" id="CYRY02011665">
    <property type="protein sequence ID" value="VCW79280.1"/>
    <property type="molecule type" value="Genomic_DNA"/>
</dbReference>
<keyword evidence="3" id="KW-1185">Reference proteome</keyword>
<evidence type="ECO:0000313" key="3">
    <source>
        <dbReference type="Proteomes" id="UP000269945"/>
    </source>
</evidence>
<accession>A0A9X9LQT6</accession>
<feature type="non-terminal residue" evidence="2">
    <location>
        <position position="1"/>
    </location>
</feature>
<dbReference type="AlphaFoldDB" id="A0A9X9LQT6"/>
<evidence type="ECO:0000313" key="2">
    <source>
        <dbReference type="EMBL" id="VCW79280.1"/>
    </source>
</evidence>
<comment type="caution">
    <text evidence="2">The sequence shown here is derived from an EMBL/GenBank/DDBJ whole genome shotgun (WGS) entry which is preliminary data.</text>
</comment>
<proteinExistence type="predicted"/>
<evidence type="ECO:0000256" key="1">
    <source>
        <dbReference type="SAM" id="MobiDB-lite"/>
    </source>
</evidence>
<name>A0A9X9LQT6_GULGU</name>
<feature type="compositionally biased region" description="Low complexity" evidence="1">
    <location>
        <begin position="57"/>
        <end position="67"/>
    </location>
</feature>
<protein>
    <submittedName>
        <fullName evidence="2">Uncharacterized protein</fullName>
    </submittedName>
</protein>
<feature type="compositionally biased region" description="Low complexity" evidence="1">
    <location>
        <begin position="25"/>
        <end position="44"/>
    </location>
</feature>
<gene>
    <name evidence="2" type="ORF">BN2614_LOCUS2</name>
</gene>
<feature type="region of interest" description="Disordered" evidence="1">
    <location>
        <begin position="25"/>
        <end position="78"/>
    </location>
</feature>
<sequence>EPPRADRAPGAPAGRLPAATPALLLRRPAPGPSALLPLGPAEPLLRPPLPGERRAPGRAASARPLRAQAQADPHGLFA</sequence>